<evidence type="ECO:0000313" key="3">
    <source>
        <dbReference type="Proteomes" id="UP001157418"/>
    </source>
</evidence>
<evidence type="ECO:0000256" key="1">
    <source>
        <dbReference type="SAM" id="MobiDB-lite"/>
    </source>
</evidence>
<comment type="caution">
    <text evidence="2">The sequence shown here is derived from an EMBL/GenBank/DDBJ whole genome shotgun (WGS) entry which is preliminary data.</text>
</comment>
<evidence type="ECO:0000313" key="2">
    <source>
        <dbReference type="EMBL" id="CAH1423085.1"/>
    </source>
</evidence>
<sequence length="120" mass="13297">MVEGTKDIVDSPSSSHHNHQPPLPPPPPPTCNNPPALFKPHPPSNPPPSIPSYPINTHPRSPPGSPPHADDVKKRENDKAIVVHTEKFEDVDDQPDTDDDEDFLDMDFMSQAMPLNIIYL</sequence>
<protein>
    <submittedName>
        <fullName evidence="2">Uncharacterized protein</fullName>
    </submittedName>
</protein>
<dbReference type="AlphaFoldDB" id="A0AAU9M8S2"/>
<keyword evidence="3" id="KW-1185">Reference proteome</keyword>
<accession>A0AAU9M8S2</accession>
<dbReference type="Proteomes" id="UP001157418">
    <property type="component" value="Unassembled WGS sequence"/>
</dbReference>
<organism evidence="2 3">
    <name type="scientific">Lactuca virosa</name>
    <dbReference type="NCBI Taxonomy" id="75947"/>
    <lineage>
        <taxon>Eukaryota</taxon>
        <taxon>Viridiplantae</taxon>
        <taxon>Streptophyta</taxon>
        <taxon>Embryophyta</taxon>
        <taxon>Tracheophyta</taxon>
        <taxon>Spermatophyta</taxon>
        <taxon>Magnoliopsida</taxon>
        <taxon>eudicotyledons</taxon>
        <taxon>Gunneridae</taxon>
        <taxon>Pentapetalae</taxon>
        <taxon>asterids</taxon>
        <taxon>campanulids</taxon>
        <taxon>Asterales</taxon>
        <taxon>Asteraceae</taxon>
        <taxon>Cichorioideae</taxon>
        <taxon>Cichorieae</taxon>
        <taxon>Lactucinae</taxon>
        <taxon>Lactuca</taxon>
    </lineage>
</organism>
<dbReference type="EMBL" id="CAKMRJ010001112">
    <property type="protein sequence ID" value="CAH1423085.1"/>
    <property type="molecule type" value="Genomic_DNA"/>
</dbReference>
<feature type="compositionally biased region" description="Basic and acidic residues" evidence="1">
    <location>
        <begin position="68"/>
        <end position="80"/>
    </location>
</feature>
<feature type="region of interest" description="Disordered" evidence="1">
    <location>
        <begin position="1"/>
        <end position="80"/>
    </location>
</feature>
<feature type="compositionally biased region" description="Pro residues" evidence="1">
    <location>
        <begin position="21"/>
        <end position="32"/>
    </location>
</feature>
<feature type="compositionally biased region" description="Pro residues" evidence="1">
    <location>
        <begin position="40"/>
        <end position="51"/>
    </location>
</feature>
<proteinExistence type="predicted"/>
<reference evidence="2 3" key="1">
    <citation type="submission" date="2022-01" db="EMBL/GenBank/DDBJ databases">
        <authorList>
            <person name="Xiong W."/>
            <person name="Schranz E."/>
        </authorList>
    </citation>
    <scope>NUCLEOTIDE SEQUENCE [LARGE SCALE GENOMIC DNA]</scope>
</reference>
<name>A0AAU9M8S2_9ASTR</name>
<gene>
    <name evidence="2" type="ORF">LVIROSA_LOCUS10378</name>
</gene>